<dbReference type="InterPro" id="IPR036322">
    <property type="entry name" value="WD40_repeat_dom_sf"/>
</dbReference>
<feature type="compositionally biased region" description="Acidic residues" evidence="1">
    <location>
        <begin position="816"/>
        <end position="826"/>
    </location>
</feature>
<dbReference type="GO" id="GO:0032040">
    <property type="term" value="C:small-subunit processome"/>
    <property type="evidence" value="ECO:0007669"/>
    <property type="project" value="TreeGrafter"/>
</dbReference>
<dbReference type="GO" id="GO:0034455">
    <property type="term" value="C:t-UTP complex"/>
    <property type="evidence" value="ECO:0007669"/>
    <property type="project" value="TreeGrafter"/>
</dbReference>
<dbReference type="EMBL" id="VNKQ01000018">
    <property type="protein sequence ID" value="KAG0645537.1"/>
    <property type="molecule type" value="Genomic_DNA"/>
</dbReference>
<comment type="caution">
    <text evidence="2">The sequence shown here is derived from an EMBL/GenBank/DDBJ whole genome shotgun (WGS) entry which is preliminary data.</text>
</comment>
<reference evidence="2" key="1">
    <citation type="submission" date="2019-07" db="EMBL/GenBank/DDBJ databases">
        <title>Hyphodiscus hymeniophilus genome sequencing and assembly.</title>
        <authorList>
            <person name="Kramer G."/>
            <person name="Nodwell J."/>
        </authorList>
    </citation>
    <scope>NUCLEOTIDE SEQUENCE</scope>
    <source>
        <strain evidence="2">ATCC 34498</strain>
    </source>
</reference>
<dbReference type="Pfam" id="PF00400">
    <property type="entry name" value="WD40"/>
    <property type="match status" value="1"/>
</dbReference>
<organism evidence="2 3">
    <name type="scientific">Hyphodiscus hymeniophilus</name>
    <dbReference type="NCBI Taxonomy" id="353542"/>
    <lineage>
        <taxon>Eukaryota</taxon>
        <taxon>Fungi</taxon>
        <taxon>Dikarya</taxon>
        <taxon>Ascomycota</taxon>
        <taxon>Pezizomycotina</taxon>
        <taxon>Leotiomycetes</taxon>
        <taxon>Helotiales</taxon>
        <taxon>Hyphodiscaceae</taxon>
        <taxon>Hyphodiscus</taxon>
    </lineage>
</organism>
<evidence type="ECO:0000313" key="3">
    <source>
        <dbReference type="Proteomes" id="UP000785200"/>
    </source>
</evidence>
<dbReference type="OrthoDB" id="8883818at2759"/>
<dbReference type="InterPro" id="IPR046351">
    <property type="entry name" value="UTP4"/>
</dbReference>
<protein>
    <submittedName>
        <fullName evidence="2">U3 small nucleolar RNA-associated 4</fullName>
    </submittedName>
</protein>
<dbReference type="InterPro" id="IPR001680">
    <property type="entry name" value="WD40_rpt"/>
</dbReference>
<proteinExistence type="predicted"/>
<feature type="region of interest" description="Disordered" evidence="1">
    <location>
        <begin position="584"/>
        <end position="667"/>
    </location>
</feature>
<dbReference type="InterPro" id="IPR015943">
    <property type="entry name" value="WD40/YVTN_repeat-like_dom_sf"/>
</dbReference>
<dbReference type="PANTHER" id="PTHR44163:SF1">
    <property type="entry name" value="U3 SMALL NUCLEOLAR RNA-ASSOCIATED PROTEIN 4 HOMOLOG"/>
    <property type="match status" value="1"/>
</dbReference>
<feature type="region of interest" description="Disordered" evidence="1">
    <location>
        <begin position="801"/>
        <end position="841"/>
    </location>
</feature>
<dbReference type="PANTHER" id="PTHR44163">
    <property type="entry name" value="U3 SMALL NUCLEOLAR RNA-ASSOCIATED PROTEIN 4 HOMOLOG"/>
    <property type="match status" value="1"/>
</dbReference>
<accession>A0A9P6SQS7</accession>
<keyword evidence="3" id="KW-1185">Reference proteome</keyword>
<dbReference type="GO" id="GO:0000462">
    <property type="term" value="P:maturation of SSU-rRNA from tricistronic rRNA transcript (SSU-rRNA, 5.8S rRNA, LSU-rRNA)"/>
    <property type="evidence" value="ECO:0007669"/>
    <property type="project" value="InterPro"/>
</dbReference>
<dbReference type="GO" id="GO:0003723">
    <property type="term" value="F:RNA binding"/>
    <property type="evidence" value="ECO:0007669"/>
    <property type="project" value="TreeGrafter"/>
</dbReference>
<feature type="compositionally biased region" description="Polar residues" evidence="1">
    <location>
        <begin position="610"/>
        <end position="621"/>
    </location>
</feature>
<evidence type="ECO:0000256" key="1">
    <source>
        <dbReference type="SAM" id="MobiDB-lite"/>
    </source>
</evidence>
<dbReference type="SMART" id="SM00320">
    <property type="entry name" value="WD40"/>
    <property type="match status" value="8"/>
</dbReference>
<dbReference type="Proteomes" id="UP000785200">
    <property type="component" value="Unassembled WGS sequence"/>
</dbReference>
<feature type="compositionally biased region" description="Acidic residues" evidence="1">
    <location>
        <begin position="590"/>
        <end position="601"/>
    </location>
</feature>
<gene>
    <name evidence="2" type="ORF">D0Z07_8773</name>
</gene>
<dbReference type="AlphaFoldDB" id="A0A9P6SQS7"/>
<sequence>MDIHRCRFVPYPPSTINALAFSHSHISKGQKTSPPRLAVGRANGDIEIWNPLNGSWLQETIIRGGKDRSVDGLVWTQDPNEKDSAGKTIVGKSRLFSVGYTTTVTEWDLERGQPLRQASGNHGEIWCLAAQPALTPSAHEANGTQGEWQGQKLITGCTDGALVLYSTKDDDLQLQQILVRPSSKKAKIISVAFQGRNVVVAGCTDSTIRIYDARNGTNLRNMSLGSGPAGGPKEIIVWSVKVLQGGNIVSGDSTGELRLWDGKTYTLTQRIKGHKQDILSLATSFDGTTIFSGGMDRRTVVYKQVGKGKSRWAEVGHRRYHTHDVKAMASFEHKAVSIVVSGGPDASPTIMPLRQFGMENQRSLPFMSQESPVRSAPRSRLMMSFWDREVHIWRLNKQSKITPENEDVPVDNRQLVAKILIKGEANIRSANLSADGSLLAASTATDIKLFHLKARKSEEGSGGLRISKITIPGGHSGGARIVEFSPDGKWLCIIRADSRITLARLLSSASSTVVHEVPAKLTRLNRNIEKRILLGGLGTYDRCITQVAFSHDSRILAVSDIAGYVDTWVLSGVEDLMQTNGDIEAASASDSEDSDSEEDAKEEGAKTTPLFGQNWTRNPAASSIPKVPATPTVLSFRPNSHQKKATSNGATHVIPTRHNPNPIAHDLPSGEDRLLVVTATGDVFEFEVLKGSLSPWSRHNPTSAFPIEFTKLKDQARGCVWDISESRERLWLYGVGWLWMFDLSRDLPPDSQKLVNGESPGRKGKRKNGKEEDSGAGSMIPDKMLGTGMSRKMQRIIHEEIDESHEIQFGDPNVMDIDDEDEDDSPDLERLRRGSGSGEDQAVEVVDGNDVVETKPHYWRTFKYRPILGMCVIGEGDDGDIGPEVAILERPIWEADLGPRYVGDQEWEKPGV</sequence>
<dbReference type="Gene3D" id="2.130.10.10">
    <property type="entry name" value="YVTN repeat-like/Quinoprotein amine dehydrogenase"/>
    <property type="match status" value="3"/>
</dbReference>
<dbReference type="GO" id="GO:0030686">
    <property type="term" value="C:90S preribosome"/>
    <property type="evidence" value="ECO:0007669"/>
    <property type="project" value="InterPro"/>
</dbReference>
<name>A0A9P6SQS7_9HELO</name>
<evidence type="ECO:0000313" key="2">
    <source>
        <dbReference type="EMBL" id="KAG0645537.1"/>
    </source>
</evidence>
<feature type="region of interest" description="Disordered" evidence="1">
    <location>
        <begin position="749"/>
        <end position="785"/>
    </location>
</feature>
<dbReference type="SUPFAM" id="SSF50978">
    <property type="entry name" value="WD40 repeat-like"/>
    <property type="match status" value="2"/>
</dbReference>